<accession>A0A6A6P2P9</accession>
<feature type="signal peptide" evidence="1">
    <location>
        <begin position="1"/>
        <end position="16"/>
    </location>
</feature>
<protein>
    <recommendedName>
        <fullName evidence="4">Secreted protein</fullName>
    </recommendedName>
</protein>
<name>A0A6A6P2P9_9PEZI</name>
<proteinExistence type="predicted"/>
<keyword evidence="3" id="KW-1185">Reference proteome</keyword>
<reference evidence="2" key="1">
    <citation type="journal article" date="2020" name="Stud. Mycol.">
        <title>101 Dothideomycetes genomes: a test case for predicting lifestyles and emergence of pathogens.</title>
        <authorList>
            <person name="Haridas S."/>
            <person name="Albert R."/>
            <person name="Binder M."/>
            <person name="Bloem J."/>
            <person name="Labutti K."/>
            <person name="Salamov A."/>
            <person name="Andreopoulos B."/>
            <person name="Baker S."/>
            <person name="Barry K."/>
            <person name="Bills G."/>
            <person name="Bluhm B."/>
            <person name="Cannon C."/>
            <person name="Castanera R."/>
            <person name="Culley D."/>
            <person name="Daum C."/>
            <person name="Ezra D."/>
            <person name="Gonzalez J."/>
            <person name="Henrissat B."/>
            <person name="Kuo A."/>
            <person name="Liang C."/>
            <person name="Lipzen A."/>
            <person name="Lutzoni F."/>
            <person name="Magnuson J."/>
            <person name="Mondo S."/>
            <person name="Nolan M."/>
            <person name="Ohm R."/>
            <person name="Pangilinan J."/>
            <person name="Park H.-J."/>
            <person name="Ramirez L."/>
            <person name="Alfaro M."/>
            <person name="Sun H."/>
            <person name="Tritt A."/>
            <person name="Yoshinaga Y."/>
            <person name="Zwiers L.-H."/>
            <person name="Turgeon B."/>
            <person name="Goodwin S."/>
            <person name="Spatafora J."/>
            <person name="Crous P."/>
            <person name="Grigoriev I."/>
        </authorList>
    </citation>
    <scope>NUCLEOTIDE SEQUENCE</scope>
    <source>
        <strain evidence="2">ATCC 16933</strain>
    </source>
</reference>
<gene>
    <name evidence="2" type="ORF">BDY21DRAFT_216226</name>
</gene>
<keyword evidence="1" id="KW-0732">Signal</keyword>
<evidence type="ECO:0008006" key="4">
    <source>
        <dbReference type="Google" id="ProtNLM"/>
    </source>
</evidence>
<evidence type="ECO:0000313" key="3">
    <source>
        <dbReference type="Proteomes" id="UP000799766"/>
    </source>
</evidence>
<evidence type="ECO:0000256" key="1">
    <source>
        <dbReference type="SAM" id="SignalP"/>
    </source>
</evidence>
<dbReference type="Proteomes" id="UP000799766">
    <property type="component" value="Unassembled WGS sequence"/>
</dbReference>
<organism evidence="2 3">
    <name type="scientific">Lineolata rhizophorae</name>
    <dbReference type="NCBI Taxonomy" id="578093"/>
    <lineage>
        <taxon>Eukaryota</taxon>
        <taxon>Fungi</taxon>
        <taxon>Dikarya</taxon>
        <taxon>Ascomycota</taxon>
        <taxon>Pezizomycotina</taxon>
        <taxon>Dothideomycetes</taxon>
        <taxon>Dothideomycetes incertae sedis</taxon>
        <taxon>Lineolatales</taxon>
        <taxon>Lineolataceae</taxon>
        <taxon>Lineolata</taxon>
    </lineage>
</organism>
<feature type="chain" id="PRO_5025630429" description="Secreted protein" evidence="1">
    <location>
        <begin position="17"/>
        <end position="88"/>
    </location>
</feature>
<dbReference type="EMBL" id="MU001678">
    <property type="protein sequence ID" value="KAF2458246.1"/>
    <property type="molecule type" value="Genomic_DNA"/>
</dbReference>
<evidence type="ECO:0000313" key="2">
    <source>
        <dbReference type="EMBL" id="KAF2458246.1"/>
    </source>
</evidence>
<sequence>MIQLVGCWISLRVSAAASTRAVEPAWTRAAEKKPRLLARLGRNIDTSMIDWIEQTFRHMQFFFFNSLFFRSLRALRMPLFSPAIFTDT</sequence>
<dbReference type="AlphaFoldDB" id="A0A6A6P2P9"/>